<evidence type="ECO:0000313" key="2">
    <source>
        <dbReference type="EMBL" id="NJB65794.1"/>
    </source>
</evidence>
<dbReference type="SUPFAM" id="SSF143422">
    <property type="entry name" value="Transposase IS200-like"/>
    <property type="match status" value="1"/>
</dbReference>
<evidence type="ECO:0000256" key="1">
    <source>
        <dbReference type="SAM" id="MobiDB-lite"/>
    </source>
</evidence>
<sequence>MHVHLVFVTTYRRGVFTKDVRDDLLSNNKHQADTKTLARPRYSSPP</sequence>
<comment type="caution">
    <text evidence="2">The sequence shown here is derived from an EMBL/GenBank/DDBJ whole genome shotgun (WGS) entry which is preliminary data.</text>
</comment>
<dbReference type="EMBL" id="JAATIZ010000004">
    <property type="protein sequence ID" value="NJB65794.1"/>
    <property type="molecule type" value="Genomic_DNA"/>
</dbReference>
<dbReference type="InterPro" id="IPR036515">
    <property type="entry name" value="Transposase_17_sf"/>
</dbReference>
<proteinExistence type="predicted"/>
<evidence type="ECO:0000313" key="3">
    <source>
        <dbReference type="Proteomes" id="UP000783934"/>
    </source>
</evidence>
<name>A0ABX0WSP8_9BURK</name>
<feature type="region of interest" description="Disordered" evidence="1">
    <location>
        <begin position="27"/>
        <end position="46"/>
    </location>
</feature>
<keyword evidence="3" id="KW-1185">Reference proteome</keyword>
<dbReference type="Proteomes" id="UP000783934">
    <property type="component" value="Unassembled WGS sequence"/>
</dbReference>
<accession>A0ABX0WSP8</accession>
<gene>
    <name evidence="2" type="ORF">GGR41_002049</name>
</gene>
<organism evidence="2 3">
    <name type="scientific">Paenalcaligenes hominis</name>
    <dbReference type="NCBI Taxonomy" id="643674"/>
    <lineage>
        <taxon>Bacteria</taxon>
        <taxon>Pseudomonadati</taxon>
        <taxon>Pseudomonadota</taxon>
        <taxon>Betaproteobacteria</taxon>
        <taxon>Burkholderiales</taxon>
        <taxon>Alcaligenaceae</taxon>
        <taxon>Paenalcaligenes</taxon>
    </lineage>
</organism>
<protein>
    <submittedName>
        <fullName evidence="2">REP element-mobilizing transposase RayT</fullName>
    </submittedName>
</protein>
<reference evidence="2 3" key="1">
    <citation type="submission" date="2020-03" db="EMBL/GenBank/DDBJ databases">
        <title>Genomic Encyclopedia of Type Strains, Phase IV (KMG-IV): sequencing the most valuable type-strain genomes for metagenomic binning, comparative biology and taxonomic classification.</title>
        <authorList>
            <person name="Goeker M."/>
        </authorList>
    </citation>
    <scope>NUCLEOTIDE SEQUENCE [LARGE SCALE GENOMIC DNA]</scope>
    <source>
        <strain evidence="2 3">DSM 26613</strain>
    </source>
</reference>